<protein>
    <submittedName>
        <fullName evidence="2">Uncharacterized protein</fullName>
    </submittedName>
</protein>
<dbReference type="OMA" id="AQCAFRG"/>
<name>S7Q1C0_GLOTA</name>
<keyword evidence="3" id="KW-1185">Reference proteome</keyword>
<dbReference type="EMBL" id="KB469306">
    <property type="protein sequence ID" value="EPQ53307.1"/>
    <property type="molecule type" value="Genomic_DNA"/>
</dbReference>
<dbReference type="eggNOG" id="ENOG502SS7G">
    <property type="taxonomic scope" value="Eukaryota"/>
</dbReference>
<sequence>MTARQKRALKKPKSWWEAQIAFYVLKLGGKSKSIAAMQDSLRTAVDAGSLSVPQATLEVEAKLKSEYDGLRDQQYAACATDEERLRFDAGRFLRETFDAPVGLYVVKCKGREYLDHSSVRELAEKLELHTGGFSGVDVDGGHAQWVVVGRDEAVVREQADWIESEARRRSRELAEAEAHTSKKSKSKRSATHVDDGGNDGGWVIGRPAKRGRKASSQQSSEDGDLGNEYFSDEDLSNAASDEGEDDLEYTRDPALKPITNRKFPDALDVTGTWTISAPALAANWPDVSGNMHFNIAKLTTAKGKKGKGTSGDVLFAAFNLGILEGVIAFDKPPTPSSLETTFLWRGRETGEGEMQTAQDFNCGKLTFDTDRDEGKNTNKFTGVFASTYGTWNIEGTRVNSKAFSGSTFKEEYKGYTEEAYEYERVARWH</sequence>
<dbReference type="OrthoDB" id="4121058at2759"/>
<gene>
    <name evidence="2" type="ORF">GLOTRDRAFT_131576</name>
</gene>
<reference evidence="2 3" key="1">
    <citation type="journal article" date="2012" name="Science">
        <title>The Paleozoic origin of enzymatic lignin decomposition reconstructed from 31 fungal genomes.</title>
        <authorList>
            <person name="Floudas D."/>
            <person name="Binder M."/>
            <person name="Riley R."/>
            <person name="Barry K."/>
            <person name="Blanchette R.A."/>
            <person name="Henrissat B."/>
            <person name="Martinez A.T."/>
            <person name="Otillar R."/>
            <person name="Spatafora J.W."/>
            <person name="Yadav J.S."/>
            <person name="Aerts A."/>
            <person name="Benoit I."/>
            <person name="Boyd A."/>
            <person name="Carlson A."/>
            <person name="Copeland A."/>
            <person name="Coutinho P.M."/>
            <person name="de Vries R.P."/>
            <person name="Ferreira P."/>
            <person name="Findley K."/>
            <person name="Foster B."/>
            <person name="Gaskell J."/>
            <person name="Glotzer D."/>
            <person name="Gorecki P."/>
            <person name="Heitman J."/>
            <person name="Hesse C."/>
            <person name="Hori C."/>
            <person name="Igarashi K."/>
            <person name="Jurgens J.A."/>
            <person name="Kallen N."/>
            <person name="Kersten P."/>
            <person name="Kohler A."/>
            <person name="Kuees U."/>
            <person name="Kumar T.K.A."/>
            <person name="Kuo A."/>
            <person name="LaButti K."/>
            <person name="Larrondo L.F."/>
            <person name="Lindquist E."/>
            <person name="Ling A."/>
            <person name="Lombard V."/>
            <person name="Lucas S."/>
            <person name="Lundell T."/>
            <person name="Martin R."/>
            <person name="McLaughlin D.J."/>
            <person name="Morgenstern I."/>
            <person name="Morin E."/>
            <person name="Murat C."/>
            <person name="Nagy L.G."/>
            <person name="Nolan M."/>
            <person name="Ohm R.A."/>
            <person name="Patyshakuliyeva A."/>
            <person name="Rokas A."/>
            <person name="Ruiz-Duenas F.J."/>
            <person name="Sabat G."/>
            <person name="Salamov A."/>
            <person name="Samejima M."/>
            <person name="Schmutz J."/>
            <person name="Slot J.C."/>
            <person name="St John F."/>
            <person name="Stenlid J."/>
            <person name="Sun H."/>
            <person name="Sun S."/>
            <person name="Syed K."/>
            <person name="Tsang A."/>
            <person name="Wiebenga A."/>
            <person name="Young D."/>
            <person name="Pisabarro A."/>
            <person name="Eastwood D.C."/>
            <person name="Martin F."/>
            <person name="Cullen D."/>
            <person name="Grigoriev I.V."/>
            <person name="Hibbett D.S."/>
        </authorList>
    </citation>
    <scope>NUCLEOTIDE SEQUENCE [LARGE SCALE GENOMIC DNA]</scope>
    <source>
        <strain evidence="2 3">ATCC 11539</strain>
    </source>
</reference>
<dbReference type="Proteomes" id="UP000030669">
    <property type="component" value="Unassembled WGS sequence"/>
</dbReference>
<feature type="region of interest" description="Disordered" evidence="1">
    <location>
        <begin position="166"/>
        <end position="252"/>
    </location>
</feature>
<evidence type="ECO:0000313" key="2">
    <source>
        <dbReference type="EMBL" id="EPQ53307.1"/>
    </source>
</evidence>
<dbReference type="AlphaFoldDB" id="S7Q1C0"/>
<proteinExistence type="predicted"/>
<feature type="compositionally biased region" description="Acidic residues" evidence="1">
    <location>
        <begin position="221"/>
        <end position="247"/>
    </location>
</feature>
<dbReference type="GeneID" id="19302328"/>
<dbReference type="KEGG" id="gtr:GLOTRDRAFT_131576"/>
<dbReference type="HOGENOM" id="CLU_639433_0_0_1"/>
<feature type="compositionally biased region" description="Basic and acidic residues" evidence="1">
    <location>
        <begin position="166"/>
        <end position="180"/>
    </location>
</feature>
<evidence type="ECO:0000256" key="1">
    <source>
        <dbReference type="SAM" id="MobiDB-lite"/>
    </source>
</evidence>
<accession>S7Q1C0</accession>
<feature type="compositionally biased region" description="Basic residues" evidence="1">
    <location>
        <begin position="181"/>
        <end position="190"/>
    </location>
</feature>
<organism evidence="2 3">
    <name type="scientific">Gloeophyllum trabeum (strain ATCC 11539 / FP-39264 / Madison 617)</name>
    <name type="common">Brown rot fungus</name>
    <dbReference type="NCBI Taxonomy" id="670483"/>
    <lineage>
        <taxon>Eukaryota</taxon>
        <taxon>Fungi</taxon>
        <taxon>Dikarya</taxon>
        <taxon>Basidiomycota</taxon>
        <taxon>Agaricomycotina</taxon>
        <taxon>Agaricomycetes</taxon>
        <taxon>Gloeophyllales</taxon>
        <taxon>Gloeophyllaceae</taxon>
        <taxon>Gloeophyllum</taxon>
    </lineage>
</organism>
<evidence type="ECO:0000313" key="3">
    <source>
        <dbReference type="Proteomes" id="UP000030669"/>
    </source>
</evidence>
<dbReference type="RefSeq" id="XP_007868571.1">
    <property type="nucleotide sequence ID" value="XM_007870380.1"/>
</dbReference>